<feature type="domain" description="Transcription initiation factor TFIID subunit 2 Ig-like" evidence="10">
    <location>
        <begin position="671"/>
        <end position="865"/>
    </location>
</feature>
<dbReference type="Pfam" id="PF25316">
    <property type="entry name" value="TAF2_3rd"/>
    <property type="match status" value="1"/>
</dbReference>
<evidence type="ECO:0000256" key="5">
    <source>
        <dbReference type="ARBA" id="ARBA00023163"/>
    </source>
</evidence>
<evidence type="ECO:0000256" key="2">
    <source>
        <dbReference type="ARBA" id="ARBA00010937"/>
    </source>
</evidence>
<dbReference type="GO" id="GO:0006367">
    <property type="term" value="P:transcription initiation at RNA polymerase II promoter"/>
    <property type="evidence" value="ECO:0007669"/>
    <property type="project" value="TreeGrafter"/>
</dbReference>
<dbReference type="GO" id="GO:0016251">
    <property type="term" value="F:RNA polymerase II general transcription initiation factor activity"/>
    <property type="evidence" value="ECO:0007669"/>
    <property type="project" value="TreeGrafter"/>
</dbReference>
<comment type="subcellular location">
    <subcellularLocation>
        <location evidence="1">Nucleus</location>
    </subcellularLocation>
</comment>
<proteinExistence type="inferred from homology"/>
<dbReference type="InterPro" id="IPR057991">
    <property type="entry name" value="TPR_TAF2_C"/>
</dbReference>
<dbReference type="Proteomes" id="UP000290900">
    <property type="component" value="Unassembled WGS sequence"/>
</dbReference>
<evidence type="ECO:0000313" key="13">
    <source>
        <dbReference type="Proteomes" id="UP000290900"/>
    </source>
</evidence>
<accession>A0A448YS63</accession>
<evidence type="ECO:0000313" key="12">
    <source>
        <dbReference type="EMBL" id="VEU23730.1"/>
    </source>
</evidence>
<evidence type="ECO:0000256" key="6">
    <source>
        <dbReference type="ARBA" id="ARBA00023242"/>
    </source>
</evidence>
<feature type="compositionally biased region" description="Acidic residues" evidence="9">
    <location>
        <begin position="320"/>
        <end position="330"/>
    </location>
</feature>
<comment type="function">
    <text evidence="7">Functions as a component of the DNA-binding general transcription factor complex TFIID. Binding of TFIID to a promoter (with or without TATA element) is the initial step in pre-initiation complex (PIC) formation. TFIID plays a key role in the regulation of gene expression by RNA polymerase II through different activities such as transcription activator interaction, core promoter recognition and selectivity, TFIIA and TFIIB interaction, chromatin modification (histone acetylation by TAF1), facilitation of DNA opening and initiation of transcription.</text>
</comment>
<dbReference type="Gene3D" id="1.10.390.10">
    <property type="entry name" value="Neutral Protease Domain 2"/>
    <property type="match status" value="1"/>
</dbReference>
<dbReference type="SUPFAM" id="SSF55486">
    <property type="entry name" value="Metalloproteases ('zincins'), catalytic domain"/>
    <property type="match status" value="1"/>
</dbReference>
<dbReference type="Gene3D" id="2.60.40.1730">
    <property type="entry name" value="tricorn interacting facor f3 domain"/>
    <property type="match status" value="1"/>
</dbReference>
<dbReference type="STRING" id="13370.A0A448YS63"/>
<keyword evidence="6" id="KW-0539">Nucleus</keyword>
<name>A0A448YS63_BRENA</name>
<organism evidence="12 13">
    <name type="scientific">Brettanomyces naardenensis</name>
    <name type="common">Yeast</name>
    <dbReference type="NCBI Taxonomy" id="13370"/>
    <lineage>
        <taxon>Eukaryota</taxon>
        <taxon>Fungi</taxon>
        <taxon>Dikarya</taxon>
        <taxon>Ascomycota</taxon>
        <taxon>Saccharomycotina</taxon>
        <taxon>Pichiomycetes</taxon>
        <taxon>Pichiales</taxon>
        <taxon>Pichiaceae</taxon>
        <taxon>Brettanomyces</taxon>
    </lineage>
</organism>
<dbReference type="InterPro" id="IPR027268">
    <property type="entry name" value="Peptidase_M4/M1_CTD_sf"/>
</dbReference>
<dbReference type="SUPFAM" id="SSF63737">
    <property type="entry name" value="Leukotriene A4 hydrolase N-terminal domain"/>
    <property type="match status" value="1"/>
</dbReference>
<dbReference type="CDD" id="cd09839">
    <property type="entry name" value="M1_like_TAF2"/>
    <property type="match status" value="1"/>
</dbReference>
<dbReference type="OrthoDB" id="308861at2759"/>
<keyword evidence="5" id="KW-0804">Transcription</keyword>
<protein>
    <recommendedName>
        <fullName evidence="3">Transcription initiation factor TFIID subunit 2</fullName>
    </recommendedName>
    <alternativeName>
        <fullName evidence="8">TBP-associated factor 2</fullName>
    </alternativeName>
</protein>
<feature type="region of interest" description="Disordered" evidence="9">
    <location>
        <begin position="1349"/>
        <end position="1368"/>
    </location>
</feature>
<evidence type="ECO:0000259" key="11">
    <source>
        <dbReference type="Pfam" id="PF25577"/>
    </source>
</evidence>
<comment type="similarity">
    <text evidence="2">Belongs to the TAF2 family.</text>
</comment>
<evidence type="ECO:0000256" key="9">
    <source>
        <dbReference type="SAM" id="MobiDB-lite"/>
    </source>
</evidence>
<feature type="region of interest" description="Disordered" evidence="9">
    <location>
        <begin position="294"/>
        <end position="337"/>
    </location>
</feature>
<dbReference type="InterPro" id="IPR057345">
    <property type="entry name" value="Ig-like_TAF2"/>
</dbReference>
<dbReference type="FunCoup" id="A0A448YS63">
    <property type="interactions" value="641"/>
</dbReference>
<feature type="domain" description="Transcription initiation factor TFIID subunit 2 TPR repeats" evidence="11">
    <location>
        <begin position="872"/>
        <end position="1176"/>
    </location>
</feature>
<gene>
    <name evidence="12" type="ORF">BRENAR_LOCUS4459</name>
</gene>
<dbReference type="InterPro" id="IPR037813">
    <property type="entry name" value="TAF2"/>
</dbReference>
<evidence type="ECO:0000256" key="7">
    <source>
        <dbReference type="ARBA" id="ARBA00025346"/>
    </source>
</evidence>
<keyword evidence="4" id="KW-0805">Transcription regulation</keyword>
<dbReference type="GO" id="GO:0003682">
    <property type="term" value="F:chromatin binding"/>
    <property type="evidence" value="ECO:0007669"/>
    <property type="project" value="TreeGrafter"/>
</dbReference>
<sequence length="1513" mass="171233">MTPRTPRRHHRHEGDSLPSQKFRIGYQKVTLDVDLAEQTIHGETEITVLPQEASLKEVKLDCRGMQINSVIVNQRWAQFSYGDFGQNNEYMNETDNPVLSDYKYDQYMDTYSRNASILQHHLYRGKYYPLFSDQNKTEHPSASYPEPSSELVIRIPDSIKLRVQSANERQTFPSSAGTSRSVNGTPIATGSLLGSDKVYTPLNIKIIYTVKNSRNGIQFHGGRNTTIPKTRWFCYTYNNDLNCSASSWVPCVDSFLEKPAWDINIVVPKTIADIGETKIIGTKEAERALRKIQLEEMDEDDASSTTPAQAGIGEGREADNGDADEEDEADDNVKTVDESTPIVVAVPDLVSSKESPHHVDVGKKVVNFQFYNPVCAHHLGFAVGPFEKAPLLDLKTGSDKLVPSTAFLNALDEANDEALELSVEANSNKVPTMFYYLPGRNSEVMNTTIFLYKALNFYSKEFSSFPFTSYTLIFLEDFPCDTCTFAGMTIASDRLLYGPDLIEPIFSTTETLASALAEQYSGVNVLPKTLNDIWCTVGLAEFMSLQFLKKLFGLNQYKYMIKMRSDLLCKLDIGKRPLANQHFRFPLNIKDDLEFMRIKAPLVLYILNQRMIKTDKSFGLSRVIPKIFLQAMSNDLVNGNCLSTSHFQHVCEKVAHHKLDEFFNNWVYNGGVPVFHITQKFNKKRMFIEMSIRQVQRSVKSLDDTEESSLDGQALTDFEHRHFVDKAGDSITKETEFEAQNVFIGPVTIRIHEADGTPYEHILYIRDSYTKLDIQYNTKYRRARRKKEGALDEADERESKKTKEEEENESSLGDILMTAADAENWGLKEDDTIAEENSLADPQAYAFEWLRFDADGEWLCEKHINETDQMEESKLRQDRDVEAQLEGVFHFGYSLRPKFHYANVLLRTLLDKRYYFGVRTEAAKALGKISKEENDHIGMRYLLKAFKHLFCYNGEIQPSYDQFDPKEYLPLPNDFSNFSDLFIMKAIVESLSKIRNNDGDSPIELKRILLGIFKYNDNMDNEFDDCFYVCDMLSSLSNLISNANRVIPDHRISVLDASEASADPGDQFSREAMMEMNRTVKMDEWSPSYHDCIETTVFREKIRLARCGLISLTFQELVRASSFASKTEIRLLAFEGLLLLGGLKNSSILELFFTALKIDPSAYIRYQLVRLFSRAVGVAALDGTPSNLDDDEFFDVVETHDGRVDDGRAGDGTIGNTMVIVEENSSSDVMRSRRDEISRKTVRGAIEILRRDYGIGRGLREQLWNAMHSCMLSTAARREILDVSAILYPAINSFVLTVDLPKDKKVVARIEKKDIGSVTGKLIVGLKREGRLMIQIPTLKLKAAPPPTKLLRLRSPSKEKSRVPATPASKTVQSAAVAAATVPAVVAPKSRTKSQEVKSKVTVKKEPPKIKETRKRTVSVVKSGHAFIVTLKFKRGAVLPGAPKKARCSIIRTSAILPIRYVKIRLIEKEIWLSDAENFGKKGLRTGSRRGVRNNKIVTLKVSSRNLARLRES</sequence>
<feature type="region of interest" description="Disordered" evidence="9">
    <location>
        <begin position="785"/>
        <end position="813"/>
    </location>
</feature>
<dbReference type="Pfam" id="PF25577">
    <property type="entry name" value="TPR_TAF2_C"/>
    <property type="match status" value="1"/>
</dbReference>
<evidence type="ECO:0000259" key="10">
    <source>
        <dbReference type="Pfam" id="PF25316"/>
    </source>
</evidence>
<dbReference type="FunFam" id="1.10.390.10:FF:000011">
    <property type="entry name" value="Transcription initiation factor TFIID subunit"/>
    <property type="match status" value="1"/>
</dbReference>
<evidence type="ECO:0000256" key="1">
    <source>
        <dbReference type="ARBA" id="ARBA00004123"/>
    </source>
</evidence>
<evidence type="ECO:0000256" key="8">
    <source>
        <dbReference type="ARBA" id="ARBA00076306"/>
    </source>
</evidence>
<dbReference type="PANTHER" id="PTHR15137:SF9">
    <property type="entry name" value="TRANSCRIPTION INITIATION FACTOR TFIID SUBUNIT 2"/>
    <property type="match status" value="1"/>
</dbReference>
<dbReference type="PANTHER" id="PTHR15137">
    <property type="entry name" value="TRANSCRIPTION INITIATION FACTOR TFIID"/>
    <property type="match status" value="1"/>
</dbReference>
<dbReference type="InterPro" id="IPR042097">
    <property type="entry name" value="Aminopeptidase_N-like_N_sf"/>
</dbReference>
<keyword evidence="13" id="KW-1185">Reference proteome</keyword>
<reference evidence="12 13" key="1">
    <citation type="submission" date="2018-12" db="EMBL/GenBank/DDBJ databases">
        <authorList>
            <person name="Tiukova I."/>
            <person name="Dainat J."/>
        </authorList>
    </citation>
    <scope>NUCLEOTIDE SEQUENCE [LARGE SCALE GENOMIC DNA]</scope>
</reference>
<dbReference type="GO" id="GO:0005669">
    <property type="term" value="C:transcription factor TFIID complex"/>
    <property type="evidence" value="ECO:0007669"/>
    <property type="project" value="InterPro"/>
</dbReference>
<evidence type="ECO:0000256" key="3">
    <source>
        <dbReference type="ARBA" id="ARBA00017363"/>
    </source>
</evidence>
<dbReference type="InParanoid" id="A0A448YS63"/>
<dbReference type="GO" id="GO:0000976">
    <property type="term" value="F:transcription cis-regulatory region binding"/>
    <property type="evidence" value="ECO:0007669"/>
    <property type="project" value="TreeGrafter"/>
</dbReference>
<evidence type="ECO:0000256" key="4">
    <source>
        <dbReference type="ARBA" id="ARBA00023015"/>
    </source>
</evidence>
<dbReference type="EMBL" id="CAACVR010000056">
    <property type="protein sequence ID" value="VEU23730.1"/>
    <property type="molecule type" value="Genomic_DNA"/>
</dbReference>